<reference evidence="3" key="1">
    <citation type="submission" date="2016-06" db="UniProtKB">
        <authorList>
            <consortium name="WormBaseParasite"/>
        </authorList>
    </citation>
    <scope>IDENTIFICATION</scope>
</reference>
<name>A0A183EPV7_9BILA</name>
<dbReference type="WBParaSite" id="GPUH_0002302601-mRNA-1">
    <property type="protein sequence ID" value="GPUH_0002302601-mRNA-1"/>
    <property type="gene ID" value="GPUH_0002302601"/>
</dbReference>
<accession>A0A183EPV7</accession>
<keyword evidence="2" id="KW-1185">Reference proteome</keyword>
<reference evidence="1 2" key="2">
    <citation type="submission" date="2018-11" db="EMBL/GenBank/DDBJ databases">
        <authorList>
            <consortium name="Pathogen Informatics"/>
        </authorList>
    </citation>
    <scope>NUCLEOTIDE SEQUENCE [LARGE SCALE GENOMIC DNA]</scope>
</reference>
<dbReference type="EMBL" id="UYRT01096536">
    <property type="protein sequence ID" value="VDN40833.1"/>
    <property type="molecule type" value="Genomic_DNA"/>
</dbReference>
<protein>
    <submittedName>
        <fullName evidence="1 3">Uncharacterized protein</fullName>
    </submittedName>
</protein>
<proteinExistence type="predicted"/>
<evidence type="ECO:0000313" key="2">
    <source>
        <dbReference type="Proteomes" id="UP000271098"/>
    </source>
</evidence>
<sequence>MELSMETDELVSNVSMDDECLSGSERIVHGVAHKPLLFAFLYNKRNKELDCILRKIELKTKISREKENKWMEIPVERIK</sequence>
<gene>
    <name evidence="1" type="ORF">GPUH_LOCUS22997</name>
</gene>
<dbReference type="Proteomes" id="UP000271098">
    <property type="component" value="Unassembled WGS sequence"/>
</dbReference>
<dbReference type="OrthoDB" id="5913021at2759"/>
<dbReference type="AlphaFoldDB" id="A0A183EPV7"/>
<organism evidence="3">
    <name type="scientific">Gongylonema pulchrum</name>
    <dbReference type="NCBI Taxonomy" id="637853"/>
    <lineage>
        <taxon>Eukaryota</taxon>
        <taxon>Metazoa</taxon>
        <taxon>Ecdysozoa</taxon>
        <taxon>Nematoda</taxon>
        <taxon>Chromadorea</taxon>
        <taxon>Rhabditida</taxon>
        <taxon>Spirurina</taxon>
        <taxon>Spiruromorpha</taxon>
        <taxon>Spiruroidea</taxon>
        <taxon>Gongylonematidae</taxon>
        <taxon>Gongylonema</taxon>
    </lineage>
</organism>
<evidence type="ECO:0000313" key="3">
    <source>
        <dbReference type="WBParaSite" id="GPUH_0002302601-mRNA-1"/>
    </source>
</evidence>
<evidence type="ECO:0000313" key="1">
    <source>
        <dbReference type="EMBL" id="VDN40833.1"/>
    </source>
</evidence>